<name>A0A7J7JIT4_BUGNE</name>
<dbReference type="GO" id="GO:0006623">
    <property type="term" value="P:protein targeting to vacuole"/>
    <property type="evidence" value="ECO:0007669"/>
    <property type="project" value="TreeGrafter"/>
</dbReference>
<dbReference type="InterPro" id="IPR026847">
    <property type="entry name" value="VPS13"/>
</dbReference>
<feature type="domain" description="WWE" evidence="2">
    <location>
        <begin position="1696"/>
        <end position="1777"/>
    </location>
</feature>
<evidence type="ECO:0000259" key="2">
    <source>
        <dbReference type="PROSITE" id="PS50918"/>
    </source>
</evidence>
<evidence type="ECO:0000313" key="3">
    <source>
        <dbReference type="EMBL" id="KAF6025278.1"/>
    </source>
</evidence>
<dbReference type="Pfam" id="PF25033">
    <property type="entry name" value="VPS13_M"/>
    <property type="match status" value="2"/>
</dbReference>
<dbReference type="OrthoDB" id="428159at2759"/>
<dbReference type="PANTHER" id="PTHR16166:SF93">
    <property type="entry name" value="INTERMEMBRANE LIPID TRANSFER PROTEIN VPS13"/>
    <property type="match status" value="1"/>
</dbReference>
<dbReference type="GO" id="GO:0045053">
    <property type="term" value="P:protein retention in Golgi apparatus"/>
    <property type="evidence" value="ECO:0007669"/>
    <property type="project" value="TreeGrafter"/>
</dbReference>
<accession>A0A7J7JIT4</accession>
<organism evidence="3 4">
    <name type="scientific">Bugula neritina</name>
    <name type="common">Brown bryozoan</name>
    <name type="synonym">Sertularia neritina</name>
    <dbReference type="NCBI Taxonomy" id="10212"/>
    <lineage>
        <taxon>Eukaryota</taxon>
        <taxon>Metazoa</taxon>
        <taxon>Spiralia</taxon>
        <taxon>Lophotrochozoa</taxon>
        <taxon>Bryozoa</taxon>
        <taxon>Gymnolaemata</taxon>
        <taxon>Cheilostomatida</taxon>
        <taxon>Flustrina</taxon>
        <taxon>Buguloidea</taxon>
        <taxon>Bugulidae</taxon>
        <taxon>Bugula</taxon>
    </lineage>
</organism>
<evidence type="ECO:0000313" key="4">
    <source>
        <dbReference type="Proteomes" id="UP000593567"/>
    </source>
</evidence>
<dbReference type="Pfam" id="PF25037">
    <property type="entry name" value="VPS13_C"/>
    <property type="match status" value="1"/>
</dbReference>
<dbReference type="InterPro" id="IPR056748">
    <property type="entry name" value="VPS13-like_C"/>
</dbReference>
<proteinExistence type="inferred from homology"/>
<dbReference type="Pfam" id="PF02825">
    <property type="entry name" value="WWE"/>
    <property type="match status" value="1"/>
</dbReference>
<reference evidence="3" key="1">
    <citation type="submission" date="2020-06" db="EMBL/GenBank/DDBJ databases">
        <title>Draft genome of Bugula neritina, a colonial animal packing powerful symbionts and potential medicines.</title>
        <authorList>
            <person name="Rayko M."/>
        </authorList>
    </citation>
    <scope>NUCLEOTIDE SEQUENCE [LARGE SCALE GENOMIC DNA]</scope>
    <source>
        <strain evidence="3">Kwan_BN1</strain>
    </source>
</reference>
<gene>
    <name evidence="3" type="ORF">EB796_016398</name>
</gene>
<dbReference type="PANTHER" id="PTHR16166">
    <property type="entry name" value="VACUOLAR PROTEIN SORTING-ASSOCIATED PROTEIN VPS13"/>
    <property type="match status" value="1"/>
</dbReference>
<comment type="similarity">
    <text evidence="1">Belongs to the VPS13 family.</text>
</comment>
<keyword evidence="4" id="KW-1185">Reference proteome</keyword>
<dbReference type="EMBL" id="VXIV02002476">
    <property type="protein sequence ID" value="KAF6025278.1"/>
    <property type="molecule type" value="Genomic_DNA"/>
</dbReference>
<dbReference type="Gene3D" id="3.30.720.50">
    <property type="match status" value="1"/>
</dbReference>
<dbReference type="PROSITE" id="PS50918">
    <property type="entry name" value="WWE"/>
    <property type="match status" value="1"/>
</dbReference>
<dbReference type="InterPro" id="IPR056747">
    <property type="entry name" value="VPS13-like_M"/>
</dbReference>
<dbReference type="InterPro" id="IPR009543">
    <property type="entry name" value="VPS13_VAB"/>
</dbReference>
<dbReference type="InterPro" id="IPR037197">
    <property type="entry name" value="WWE_dom_sf"/>
</dbReference>
<dbReference type="Proteomes" id="UP000593567">
    <property type="component" value="Unassembled WGS sequence"/>
</dbReference>
<comment type="caution">
    <text evidence="3">The sequence shown here is derived from an EMBL/GenBank/DDBJ whole genome shotgun (WGS) entry which is preliminary data.</text>
</comment>
<sequence length="2327" mass="259574">MITKTQTVMGKEVPFLKLKLDCIGAEIQVRSFDVVVASYLGGVYLQHLMFKVPNKMLEWMSNHSPLKHEKALENGPIVNLINTPVDSHEEKLLKVSFTMAYSDSPEFKTTYKSTEKTLEVEFSHLEVLLHEQALLTVIAFAKNLGNKVVALSSNTLPVADELSTGRTRHNSHSSNVSDVMEYIGKQATKTAVQLLEPRLIQADIVRFNIVANMKRFECSVCTEELLITHMNIAGFDVGVVVKDKQTEIDAKLTNIEVIDPDPKTLYPKVITIEGSEVFKLKTVLYNKATKGIKRYSSMENVDTRVTLDVNSIRFVFLYRYVRQLIAFVNNFDLEKKQALEMGSKAGEFALDAAQSMHSKAYRLALAITINAPIITVPAHSTSNNAVVAHLGTISVFNSFSLAPDKAKNKDGVPAVLDYMNVSLTDLHMQRTVVEQKDTSVTLAICQILEPVDLKATITRNLASSWYHEAPVADVNCLLPTVKVTCSQGDFSMITSIVFENLGEGMDLEDLQDAPADEEATENTEKVSESSNTVIPMLSLTPAEKIYVDINVAFSMDILEAILYLGESDLTSTMVGEGKPMVQRKPSQALARFSLSRLDGSFIRKNDNSMEAAVSLNSLSLDDIRPSCSQGITKMIERVDSDSLPDDPMIELVFKQFPDLRKTVDVYLNKLFIIVAVPYLMAITEDLTNETLTAAEIFVKLHVKHPEIILVEDTSVKNTNALILDTGITFEMRLSSQATNLKANVDLQVISAMYDVIEKKYEKISQIITPCNITMNGSAPENSGIHIAMSLTEIDVCVSPATISSISKIASNLKASTGAGDDDLAVVSNLWVINNTADMDMWYLNTESTKDDLAVARNKAAAERGEQILITAPRILFKLEGGAGNKTVPLLVAELDMQAEVKDWSSKLYMDCTLGLAVSYFNEKCSVWEPFLEPVNYGKKTAPWTLTAEQRPFHLLFKLVQNEDYYTDVEDDESDSDVIGLQPPKMSLHLFSEDPVDICLSKAGLEMLTALSKAFGDAYKLVQPSAKAGELHAPYTVRNDTGTLVAVTIDKNLEVMSSDWKSHEGVVTLEKDSQVSLQSKRQMPRSVSILKQAQEGQELDFVINMLEYEASRDVLIQRAIKRCFHVFKSDTEVVNTLSMAITIYYADTSNELQELTTLNPGAKYNLPLSVVYGKHQTLFFKPKDVENVEVSAAGVKWKSLSKDGISQLVSCSLQSKSYTFNIMVETSIEQVYTEDTDEKKSKCIIVTLKPPIVLFNQLPYAISIKLHSQDEVFSLDQGQAMPLHTCSTNQQIAKLTLHDYLHSDWVFEGAIGAPVNDYKSVSFYRTGSTSKKTDVRMLCKLDGSCHILTLHSSYWFINRTSLDLFYRDMSTKDEELLPHRADYSRPYLFCYRNLHSAKEKASMKIGDSKWSDKFSLDTVGSMGTINCKAEDLTYQVGVKITLGGNGLTKIVECSPYYVLVNNSNTDVTFTEQCSGGSTITVSPEQCLPFWPKSSKDRRMVVGVLDSNGCLSTSESFLYNSIHCTLLRLNVQEQEVSQKCAVHVEVTKSDLAVVISIDDYKKGMEAARIVNCMPELLLTYHQVGSTRVSCLGPGESCLYTWDNPLDKRVLLWSSGQEADKKDELMKDGIGEFFADKGSNHKLFWVSFLDGMQRVLLFTEDIYQATRAQEAGEFERIELEVVLSLEGAGLSMVDNEKRQEIAYFGVTSSGVVWEEKKKRHWKAFNHQVCEQLEEAYQRHQKLQMAGKPGDPLFTTGRLEVDLTYMRQVKPYKRAIRRIFQPGIWFQYKTSVHQTHLHAKINRVQLDNQLVGAVYPVVFSPTPLPKSVAAESVPKAFIETSLVMRKHEHSEVQQIKYLKVLIQEMTVKADQGFINALISFFGEGKQTPDQLTKEFEVDLANVSKSLLELSEGTANKGHKNFYDMLHFSPLKIHLSFSVTGGKTDDKAAFQSEVLQLFLQSIGVVITDVQDVLFRIAYFERNFVFYEHKTLIKQIRTHYTQQAIKQAYVLVLGLDVLGNPFGLIEGLADGAKGLFYEPIQGAIQGPEEFAEGLALGIRNLLSGTVGGAAGAVSRITGTIGKGLAAITLDDKYQQKRRENMNKQPANLQEGFTRGVKGLGMGFFDGVTGIVRKPVEGAKEQGVEGFFKGIGKGLIGVVARPTGGVVDFASSSFEGLRKFTTLSREVTRLRPPRNIRKDGVITPYNFRLASGTHLLQEVSQGKYAHTDQFIVHCQVTADGNNFLIATDKRVLFIKKSDILMNWDVEWTYEWVNLVEPPVVTEGNKIRFMAKAEEKKKFSLFGGKTSPGKLVTIPDHRQAEWMTMLMVEAYQRAK</sequence>
<protein>
    <submittedName>
        <fullName evidence="3">VPS13C</fullName>
    </submittedName>
</protein>
<dbReference type="InterPro" id="IPR004170">
    <property type="entry name" value="WWE_dom"/>
</dbReference>
<dbReference type="Pfam" id="PF25036">
    <property type="entry name" value="VPS13_VAB"/>
    <property type="match status" value="1"/>
</dbReference>
<evidence type="ECO:0000256" key="1">
    <source>
        <dbReference type="ARBA" id="ARBA00006545"/>
    </source>
</evidence>
<dbReference type="SUPFAM" id="SSF117839">
    <property type="entry name" value="WWE domain"/>
    <property type="match status" value="1"/>
</dbReference>